<feature type="transmembrane region" description="Helical" evidence="6">
    <location>
        <begin position="21"/>
        <end position="39"/>
    </location>
</feature>
<dbReference type="InterPro" id="IPR010664">
    <property type="entry name" value="LipoPS_assembly_LptC-rel"/>
</dbReference>
<evidence type="ECO:0000256" key="5">
    <source>
        <dbReference type="ARBA" id="ARBA00023136"/>
    </source>
</evidence>
<comment type="subunit">
    <text evidence="6">Component of the lipopolysaccharide transport and assembly complex. Interacts with LptA and the LptBFG transporter complex.</text>
</comment>
<dbReference type="Pfam" id="PF06835">
    <property type="entry name" value="LptC"/>
    <property type="match status" value="1"/>
</dbReference>
<keyword evidence="3 6" id="KW-0812">Transmembrane</keyword>
<dbReference type="Gene3D" id="2.60.450.10">
    <property type="entry name" value="Lipopolysaccharide (LPS) transport protein A like domain"/>
    <property type="match status" value="1"/>
</dbReference>
<dbReference type="GO" id="GO:0017089">
    <property type="term" value="F:glycolipid transfer activity"/>
    <property type="evidence" value="ECO:0007669"/>
    <property type="project" value="TreeGrafter"/>
</dbReference>
<dbReference type="GO" id="GO:0005886">
    <property type="term" value="C:plasma membrane"/>
    <property type="evidence" value="ECO:0007669"/>
    <property type="project" value="UniProtKB-SubCell"/>
</dbReference>
<comment type="subcellular location">
    <subcellularLocation>
        <location evidence="6">Cell inner membrane</location>
        <topology evidence="6">Single-pass membrane protein</topology>
    </subcellularLocation>
</comment>
<evidence type="ECO:0000256" key="4">
    <source>
        <dbReference type="ARBA" id="ARBA00022989"/>
    </source>
</evidence>
<dbReference type="HAMAP" id="MF_01915">
    <property type="entry name" value="LPS_assembly_LptC"/>
    <property type="match status" value="1"/>
</dbReference>
<dbReference type="PANTHER" id="PTHR37481:SF1">
    <property type="entry name" value="LIPOPOLYSACCHARIDE EXPORT SYSTEM PROTEIN LPTC"/>
    <property type="match status" value="1"/>
</dbReference>
<dbReference type="GO" id="GO:0043165">
    <property type="term" value="P:Gram-negative-bacterium-type cell outer membrane assembly"/>
    <property type="evidence" value="ECO:0007669"/>
    <property type="project" value="UniProtKB-UniRule"/>
</dbReference>
<keyword evidence="1 6" id="KW-1003">Cell membrane</keyword>
<evidence type="ECO:0000313" key="7">
    <source>
        <dbReference type="EMBL" id="RUO37577.1"/>
    </source>
</evidence>
<organism evidence="7 8">
    <name type="scientific">Aliidiomarina shirensis</name>
    <dbReference type="NCBI Taxonomy" id="1048642"/>
    <lineage>
        <taxon>Bacteria</taxon>
        <taxon>Pseudomonadati</taxon>
        <taxon>Pseudomonadota</taxon>
        <taxon>Gammaproteobacteria</taxon>
        <taxon>Alteromonadales</taxon>
        <taxon>Idiomarinaceae</taxon>
        <taxon>Aliidiomarina</taxon>
    </lineage>
</organism>
<dbReference type="EMBL" id="PIPP01000002">
    <property type="protein sequence ID" value="RUO37577.1"/>
    <property type="molecule type" value="Genomic_DNA"/>
</dbReference>
<dbReference type="PANTHER" id="PTHR37481">
    <property type="entry name" value="LIPOPOLYSACCHARIDE EXPORT SYSTEM PROTEIN LPTC"/>
    <property type="match status" value="1"/>
</dbReference>
<evidence type="ECO:0000313" key="8">
    <source>
        <dbReference type="Proteomes" id="UP000286934"/>
    </source>
</evidence>
<dbReference type="PIRSF" id="PIRSF028513">
    <property type="entry name" value="LptC"/>
    <property type="match status" value="1"/>
</dbReference>
<keyword evidence="5 6" id="KW-0472">Membrane</keyword>
<gene>
    <name evidence="6 7" type="primary">lptC</name>
    <name evidence="7" type="ORF">CWE13_06380</name>
</gene>
<dbReference type="Proteomes" id="UP000286934">
    <property type="component" value="Unassembled WGS sequence"/>
</dbReference>
<comment type="caution">
    <text evidence="7">The sequence shown here is derived from an EMBL/GenBank/DDBJ whole genome shotgun (WGS) entry which is preliminary data.</text>
</comment>
<dbReference type="GO" id="GO:0015221">
    <property type="term" value="F:lipopolysaccharide transmembrane transporter activity"/>
    <property type="evidence" value="ECO:0007669"/>
    <property type="project" value="InterPro"/>
</dbReference>
<evidence type="ECO:0000256" key="2">
    <source>
        <dbReference type="ARBA" id="ARBA00022519"/>
    </source>
</evidence>
<reference evidence="8" key="1">
    <citation type="journal article" date="2018" name="Front. Microbiol.">
        <title>Genome-Based Analysis Reveals the Taxonomy and Diversity of the Family Idiomarinaceae.</title>
        <authorList>
            <person name="Liu Y."/>
            <person name="Lai Q."/>
            <person name="Shao Z."/>
        </authorList>
    </citation>
    <scope>NUCLEOTIDE SEQUENCE [LARGE SCALE GENOMIC DNA]</scope>
    <source>
        <strain evidence="8">AIS</strain>
    </source>
</reference>
<sequence length="212" mass="23916">MIKPRAAASSSGEQHVNRRSIIITLLVALIAAIILWNAFDDEETIESGERTEMLIPDFTATGLETRVFESDGRLAQQIRAEHMAHFSALNLTELESPVYITYLNELAVDSAETGSVWEVSAEKGRYYEGERLELESNVLILNRSNTGYIDEIKTDFISIDLQNRTMHTDSPVTIQGIRFIVNGNGMRVDLEAQQLELIDHVETIYYPRSARP</sequence>
<proteinExistence type="inferred from homology"/>
<comment type="similarity">
    <text evidence="6">Belongs to the LptC family.</text>
</comment>
<dbReference type="InterPro" id="IPR052363">
    <property type="entry name" value="LPS_export_LptC"/>
</dbReference>
<evidence type="ECO:0000256" key="1">
    <source>
        <dbReference type="ARBA" id="ARBA00022475"/>
    </source>
</evidence>
<keyword evidence="2 6" id="KW-0997">Cell inner membrane</keyword>
<evidence type="ECO:0000256" key="3">
    <source>
        <dbReference type="ARBA" id="ARBA00022692"/>
    </source>
</evidence>
<comment type="function">
    <text evidence="6">Involved in the assembly of lipopolysaccharide (LPS). Required for the translocation of LPS from the inner membrane to the outer membrane. Facilitates the transfer of LPS from the inner membrane to the periplasmic protein LptA. Could be a docking site for LptA.</text>
</comment>
<dbReference type="InterPro" id="IPR026265">
    <property type="entry name" value="LptC"/>
</dbReference>
<dbReference type="NCBIfam" id="TIGR04409">
    <property type="entry name" value="LptC_YrbK"/>
    <property type="match status" value="1"/>
</dbReference>
<dbReference type="AlphaFoldDB" id="A0A432WUZ9"/>
<accession>A0A432WUZ9</accession>
<keyword evidence="4 6" id="KW-1133">Transmembrane helix</keyword>
<evidence type="ECO:0000256" key="6">
    <source>
        <dbReference type="HAMAP-Rule" id="MF_01915"/>
    </source>
</evidence>
<name>A0A432WUZ9_9GAMM</name>
<keyword evidence="8" id="KW-1185">Reference proteome</keyword>
<dbReference type="GO" id="GO:0030288">
    <property type="term" value="C:outer membrane-bounded periplasmic space"/>
    <property type="evidence" value="ECO:0007669"/>
    <property type="project" value="TreeGrafter"/>
</dbReference>
<protein>
    <recommendedName>
        <fullName evidence="6">Lipopolysaccharide export system protein LptC</fullName>
    </recommendedName>
</protein>